<dbReference type="InterPro" id="IPR055259">
    <property type="entry name" value="YkvP/CgeB_Glyco_trans-like"/>
</dbReference>
<reference evidence="2" key="1">
    <citation type="journal article" date="2014" name="Front. Microbiol.">
        <title>High frequency of phylogenetically diverse reductive dehalogenase-homologous genes in deep subseafloor sedimentary metagenomes.</title>
        <authorList>
            <person name="Kawai M."/>
            <person name="Futagami T."/>
            <person name="Toyoda A."/>
            <person name="Takaki Y."/>
            <person name="Nishi S."/>
            <person name="Hori S."/>
            <person name="Arai W."/>
            <person name="Tsubouchi T."/>
            <person name="Morono Y."/>
            <person name="Uchiyama I."/>
            <person name="Ito T."/>
            <person name="Fujiyama A."/>
            <person name="Inagaki F."/>
            <person name="Takami H."/>
        </authorList>
    </citation>
    <scope>NUCLEOTIDE SEQUENCE</scope>
    <source>
        <strain evidence="2">Expedition CK06-06</strain>
    </source>
</reference>
<gene>
    <name evidence="2" type="ORF">S01H1_62226</name>
</gene>
<accession>X0XA71</accession>
<name>X0XA71_9ZZZZ</name>
<evidence type="ECO:0000259" key="1">
    <source>
        <dbReference type="Pfam" id="PF13524"/>
    </source>
</evidence>
<feature type="domain" description="Spore protein YkvP/CgeB glycosyl transferase-like" evidence="1">
    <location>
        <begin position="2"/>
        <end position="98"/>
    </location>
</feature>
<dbReference type="EMBL" id="BARS01040857">
    <property type="protein sequence ID" value="GAG40094.1"/>
    <property type="molecule type" value="Genomic_DNA"/>
</dbReference>
<dbReference type="AlphaFoldDB" id="X0XA71"/>
<feature type="non-terminal residue" evidence="2">
    <location>
        <position position="1"/>
    </location>
</feature>
<sequence>LSKINLGISRTYANINKCVSVRDYKIMGAGGFLLEHYRKGLDEIFPTDTYDHYATSEYLKGRIKYYLEHPKIRIKTAERGYKFVHERATYTHRIQAALEWIEK</sequence>
<proteinExistence type="predicted"/>
<protein>
    <recommendedName>
        <fullName evidence="1">Spore protein YkvP/CgeB glycosyl transferase-like domain-containing protein</fullName>
    </recommendedName>
</protein>
<organism evidence="2">
    <name type="scientific">marine sediment metagenome</name>
    <dbReference type="NCBI Taxonomy" id="412755"/>
    <lineage>
        <taxon>unclassified sequences</taxon>
        <taxon>metagenomes</taxon>
        <taxon>ecological metagenomes</taxon>
    </lineage>
</organism>
<comment type="caution">
    <text evidence="2">The sequence shown here is derived from an EMBL/GenBank/DDBJ whole genome shotgun (WGS) entry which is preliminary data.</text>
</comment>
<evidence type="ECO:0000313" key="2">
    <source>
        <dbReference type="EMBL" id="GAG40094.1"/>
    </source>
</evidence>
<dbReference type="Pfam" id="PF13524">
    <property type="entry name" value="Glyco_trans_1_2"/>
    <property type="match status" value="1"/>
</dbReference>